<protein>
    <submittedName>
        <fullName evidence="2">HNH endonuclease signature motif containing protein</fullName>
    </submittedName>
</protein>
<evidence type="ECO:0000313" key="3">
    <source>
        <dbReference type="Proteomes" id="UP001602119"/>
    </source>
</evidence>
<dbReference type="EMBL" id="JBIAXI010000038">
    <property type="protein sequence ID" value="MFF4778903.1"/>
    <property type="molecule type" value="Genomic_DNA"/>
</dbReference>
<keyword evidence="3" id="KW-1185">Reference proteome</keyword>
<evidence type="ECO:0000259" key="1">
    <source>
        <dbReference type="Pfam" id="PF01844"/>
    </source>
</evidence>
<dbReference type="Proteomes" id="UP001602119">
    <property type="component" value="Unassembled WGS sequence"/>
</dbReference>
<dbReference type="Pfam" id="PF01844">
    <property type="entry name" value="HNH"/>
    <property type="match status" value="1"/>
</dbReference>
<dbReference type="Gene3D" id="1.10.30.50">
    <property type="match status" value="1"/>
</dbReference>
<sequence>MDHITNWSDGGATDLDNLGPTCQFHNRDRYRNPERYRLHRVGKDRWGFTYLGPRNKRR</sequence>
<evidence type="ECO:0000313" key="2">
    <source>
        <dbReference type="EMBL" id="MFF4778903.1"/>
    </source>
</evidence>
<keyword evidence="2" id="KW-0255">Endonuclease</keyword>
<dbReference type="CDD" id="cd00085">
    <property type="entry name" value="HNHc"/>
    <property type="match status" value="1"/>
</dbReference>
<keyword evidence="2" id="KW-0378">Hydrolase</keyword>
<reference evidence="2 3" key="1">
    <citation type="submission" date="2024-10" db="EMBL/GenBank/DDBJ databases">
        <title>The Natural Products Discovery Center: Release of the First 8490 Sequenced Strains for Exploring Actinobacteria Biosynthetic Diversity.</title>
        <authorList>
            <person name="Kalkreuter E."/>
            <person name="Kautsar S.A."/>
            <person name="Yang D."/>
            <person name="Bader C.D."/>
            <person name="Teijaro C.N."/>
            <person name="Fluegel L."/>
            <person name="Davis C.M."/>
            <person name="Simpson J.R."/>
            <person name="Lauterbach L."/>
            <person name="Steele A.D."/>
            <person name="Gui C."/>
            <person name="Meng S."/>
            <person name="Li G."/>
            <person name="Viehrig K."/>
            <person name="Ye F."/>
            <person name="Su P."/>
            <person name="Kiefer A.F."/>
            <person name="Nichols A."/>
            <person name="Cepeda A.J."/>
            <person name="Yan W."/>
            <person name="Fan B."/>
            <person name="Jiang Y."/>
            <person name="Adhikari A."/>
            <person name="Zheng C.-J."/>
            <person name="Schuster L."/>
            <person name="Cowan T.M."/>
            <person name="Smanski M.J."/>
            <person name="Chevrette M.G."/>
            <person name="De Carvalho L.P.S."/>
            <person name="Shen B."/>
        </authorList>
    </citation>
    <scope>NUCLEOTIDE SEQUENCE [LARGE SCALE GENOMIC DNA]</scope>
    <source>
        <strain evidence="2 3">NPDC001281</strain>
    </source>
</reference>
<proteinExistence type="predicted"/>
<name>A0ABW6VIW7_MICFU</name>
<accession>A0ABW6VIW7</accession>
<feature type="domain" description="HNH" evidence="1">
    <location>
        <begin position="1"/>
        <end position="23"/>
    </location>
</feature>
<dbReference type="RefSeq" id="WP_387347515.1">
    <property type="nucleotide sequence ID" value="NZ_JBIAXI010000038.1"/>
</dbReference>
<dbReference type="GO" id="GO:0004519">
    <property type="term" value="F:endonuclease activity"/>
    <property type="evidence" value="ECO:0007669"/>
    <property type="project" value="UniProtKB-KW"/>
</dbReference>
<gene>
    <name evidence="2" type="ORF">ACFY05_39365</name>
</gene>
<comment type="caution">
    <text evidence="2">The sequence shown here is derived from an EMBL/GenBank/DDBJ whole genome shotgun (WGS) entry which is preliminary data.</text>
</comment>
<dbReference type="InterPro" id="IPR003615">
    <property type="entry name" value="HNH_nuc"/>
</dbReference>
<organism evidence="2 3">
    <name type="scientific">Microtetraspora fusca</name>
    <dbReference type="NCBI Taxonomy" id="1997"/>
    <lineage>
        <taxon>Bacteria</taxon>
        <taxon>Bacillati</taxon>
        <taxon>Actinomycetota</taxon>
        <taxon>Actinomycetes</taxon>
        <taxon>Streptosporangiales</taxon>
        <taxon>Streptosporangiaceae</taxon>
        <taxon>Microtetraspora</taxon>
    </lineage>
</organism>
<dbReference type="InterPro" id="IPR002711">
    <property type="entry name" value="HNH"/>
</dbReference>
<keyword evidence="2" id="KW-0540">Nuclease</keyword>